<keyword evidence="4" id="KW-0067">ATP-binding</keyword>
<evidence type="ECO:0000256" key="2">
    <source>
        <dbReference type="ARBA" id="ARBA00022598"/>
    </source>
</evidence>
<proteinExistence type="inferred from homology"/>
<dbReference type="GO" id="GO:0044539">
    <property type="term" value="P:long-chain fatty acid import into cell"/>
    <property type="evidence" value="ECO:0007669"/>
    <property type="project" value="TreeGrafter"/>
</dbReference>
<gene>
    <name evidence="5" type="ORF">TrRE_jg12077</name>
</gene>
<sequence length="203" mass="22109">ADMDAKCGKTLRVAFGNGMRPEVWVPFQKQFGIGRVVEFYGSTEGNANLCNNTGVPGAIGVVPSALKFIYPVCLAKCDSETGELARDSNGMAVMAKPGEPGQLLGLIKDDDPARRFDGYTDKKATGKKIVCDIKKKGDKWFASGDLLRSDWFGFFFWVDRIGDTFRWKGENVSTAEVAAAFSGFDSSTSSKSPLKFVEDANVY</sequence>
<comment type="caution">
    <text evidence="5">The sequence shown here is derived from an EMBL/GenBank/DDBJ whole genome shotgun (WGS) entry which is preliminary data.</text>
</comment>
<evidence type="ECO:0000256" key="3">
    <source>
        <dbReference type="ARBA" id="ARBA00022741"/>
    </source>
</evidence>
<evidence type="ECO:0000256" key="1">
    <source>
        <dbReference type="ARBA" id="ARBA00006432"/>
    </source>
</evidence>
<keyword evidence="6" id="KW-1185">Reference proteome</keyword>
<evidence type="ECO:0000256" key="4">
    <source>
        <dbReference type="ARBA" id="ARBA00022840"/>
    </source>
</evidence>
<feature type="non-terminal residue" evidence="5">
    <location>
        <position position="203"/>
    </location>
</feature>
<dbReference type="OrthoDB" id="288590at2759"/>
<evidence type="ECO:0000313" key="5">
    <source>
        <dbReference type="EMBL" id="GMH68878.1"/>
    </source>
</evidence>
<dbReference type="GO" id="GO:0005886">
    <property type="term" value="C:plasma membrane"/>
    <property type="evidence" value="ECO:0007669"/>
    <property type="project" value="TreeGrafter"/>
</dbReference>
<reference evidence="5" key="1">
    <citation type="submission" date="2022-07" db="EMBL/GenBank/DDBJ databases">
        <title>Genome analysis of Parmales, a sister group of diatoms, reveals the evolutionary specialization of diatoms from phago-mixotrophs to photoautotrophs.</title>
        <authorList>
            <person name="Ban H."/>
            <person name="Sato S."/>
            <person name="Yoshikawa S."/>
            <person name="Kazumasa Y."/>
            <person name="Nakamura Y."/>
            <person name="Ichinomiya M."/>
            <person name="Saitoh K."/>
            <person name="Sato N."/>
            <person name="Blanc-Mathieu R."/>
            <person name="Endo H."/>
            <person name="Kuwata A."/>
            <person name="Ogata H."/>
        </authorList>
    </citation>
    <scope>NUCLEOTIDE SEQUENCE</scope>
</reference>
<evidence type="ECO:0008006" key="7">
    <source>
        <dbReference type="Google" id="ProtNLM"/>
    </source>
</evidence>
<dbReference type="Proteomes" id="UP001165082">
    <property type="component" value="Unassembled WGS sequence"/>
</dbReference>
<keyword evidence="2" id="KW-0436">Ligase</keyword>
<dbReference type="AlphaFoldDB" id="A0A9W7EAG0"/>
<dbReference type="PANTHER" id="PTHR43107:SF15">
    <property type="entry name" value="FATTY ACID TRANSPORT PROTEIN 3, ISOFORM A"/>
    <property type="match status" value="1"/>
</dbReference>
<accession>A0A9W7EAG0</accession>
<dbReference type="EMBL" id="BRXZ01001344">
    <property type="protein sequence ID" value="GMH68878.1"/>
    <property type="molecule type" value="Genomic_DNA"/>
</dbReference>
<dbReference type="SUPFAM" id="SSF56801">
    <property type="entry name" value="Acetyl-CoA synthetase-like"/>
    <property type="match status" value="1"/>
</dbReference>
<name>A0A9W7EAG0_9STRA</name>
<dbReference type="Gene3D" id="3.40.50.12780">
    <property type="entry name" value="N-terminal domain of ligase-like"/>
    <property type="match status" value="1"/>
</dbReference>
<feature type="non-terminal residue" evidence="5">
    <location>
        <position position="1"/>
    </location>
</feature>
<organism evidence="5 6">
    <name type="scientific">Triparma retinervis</name>
    <dbReference type="NCBI Taxonomy" id="2557542"/>
    <lineage>
        <taxon>Eukaryota</taxon>
        <taxon>Sar</taxon>
        <taxon>Stramenopiles</taxon>
        <taxon>Ochrophyta</taxon>
        <taxon>Bolidophyceae</taxon>
        <taxon>Parmales</taxon>
        <taxon>Triparmaceae</taxon>
        <taxon>Triparma</taxon>
    </lineage>
</organism>
<dbReference type="InterPro" id="IPR042099">
    <property type="entry name" value="ANL_N_sf"/>
</dbReference>
<dbReference type="GO" id="GO:0005324">
    <property type="term" value="F:long-chain fatty acid transmembrane transporter activity"/>
    <property type="evidence" value="ECO:0007669"/>
    <property type="project" value="TreeGrafter"/>
</dbReference>
<dbReference type="PANTHER" id="PTHR43107">
    <property type="entry name" value="LONG-CHAIN FATTY ACID TRANSPORT PROTEIN"/>
    <property type="match status" value="1"/>
</dbReference>
<comment type="similarity">
    <text evidence="1">Belongs to the ATP-dependent AMP-binding enzyme family.</text>
</comment>
<keyword evidence="3" id="KW-0547">Nucleotide-binding</keyword>
<protein>
    <recommendedName>
        <fullName evidence="7">AMP-dependent synthetase/ligase domain-containing protein</fullName>
    </recommendedName>
</protein>
<dbReference type="GO" id="GO:0004467">
    <property type="term" value="F:long-chain fatty acid-CoA ligase activity"/>
    <property type="evidence" value="ECO:0007669"/>
    <property type="project" value="TreeGrafter"/>
</dbReference>
<dbReference type="GO" id="GO:0005524">
    <property type="term" value="F:ATP binding"/>
    <property type="evidence" value="ECO:0007669"/>
    <property type="project" value="UniProtKB-KW"/>
</dbReference>
<evidence type="ECO:0000313" key="6">
    <source>
        <dbReference type="Proteomes" id="UP001165082"/>
    </source>
</evidence>